<name>A0A919JZT6_9ACTN</name>
<evidence type="ECO:0000256" key="1">
    <source>
        <dbReference type="SAM" id="Phobius"/>
    </source>
</evidence>
<feature type="transmembrane region" description="Helical" evidence="1">
    <location>
        <begin position="167"/>
        <end position="187"/>
    </location>
</feature>
<dbReference type="AlphaFoldDB" id="A0A919JZT6"/>
<proteinExistence type="predicted"/>
<dbReference type="EMBL" id="BOMV01000041">
    <property type="protein sequence ID" value="GIE96297.1"/>
    <property type="molecule type" value="Genomic_DNA"/>
</dbReference>
<keyword evidence="1" id="KW-0812">Transmembrane</keyword>
<evidence type="ECO:0000313" key="2">
    <source>
        <dbReference type="EMBL" id="GIE96297.1"/>
    </source>
</evidence>
<sequence length="206" mass="21255">MALSAPIDARHGEPMSDYLLYRLAGWTGLTGAILIVIAAARRAGLLPETELTHALAPPASALLLLTLTALYLCQRAPAGRLGLAGFVLNHLGLSGLFAIEFLTHALRSVNIAPGRPYFLVVAVTFLAGVLLFTAASWRAGVLPRGALILYATGLSAAALRNSVPEPVYLTGLVVGAAGVLWLSLALLRTTGGSPAKIAAANRASVA</sequence>
<keyword evidence="3" id="KW-1185">Reference proteome</keyword>
<feature type="transmembrane region" description="Helical" evidence="1">
    <location>
        <begin position="20"/>
        <end position="39"/>
    </location>
</feature>
<accession>A0A919JZT6</accession>
<protein>
    <submittedName>
        <fullName evidence="2">Uncharacterized protein</fullName>
    </submittedName>
</protein>
<keyword evidence="1" id="KW-0472">Membrane</keyword>
<reference evidence="2" key="1">
    <citation type="submission" date="2021-01" db="EMBL/GenBank/DDBJ databases">
        <title>Whole genome shotgun sequence of Actinoplanes rishiriensis NBRC 108556.</title>
        <authorList>
            <person name="Komaki H."/>
            <person name="Tamura T."/>
        </authorList>
    </citation>
    <scope>NUCLEOTIDE SEQUENCE</scope>
    <source>
        <strain evidence="2">NBRC 108556</strain>
    </source>
</reference>
<feature type="transmembrane region" description="Helical" evidence="1">
    <location>
        <begin position="117"/>
        <end position="137"/>
    </location>
</feature>
<gene>
    <name evidence="2" type="ORF">Ari01nite_37620</name>
</gene>
<feature type="transmembrane region" description="Helical" evidence="1">
    <location>
        <begin position="51"/>
        <end position="71"/>
    </location>
</feature>
<dbReference type="Proteomes" id="UP000636960">
    <property type="component" value="Unassembled WGS sequence"/>
</dbReference>
<organism evidence="2 3">
    <name type="scientific">Paractinoplanes rishiriensis</name>
    <dbReference type="NCBI Taxonomy" id="1050105"/>
    <lineage>
        <taxon>Bacteria</taxon>
        <taxon>Bacillati</taxon>
        <taxon>Actinomycetota</taxon>
        <taxon>Actinomycetes</taxon>
        <taxon>Micromonosporales</taxon>
        <taxon>Micromonosporaceae</taxon>
        <taxon>Paractinoplanes</taxon>
    </lineage>
</organism>
<comment type="caution">
    <text evidence="2">The sequence shown here is derived from an EMBL/GenBank/DDBJ whole genome shotgun (WGS) entry which is preliminary data.</text>
</comment>
<keyword evidence="1" id="KW-1133">Transmembrane helix</keyword>
<evidence type="ECO:0000313" key="3">
    <source>
        <dbReference type="Proteomes" id="UP000636960"/>
    </source>
</evidence>
<feature type="transmembrane region" description="Helical" evidence="1">
    <location>
        <begin position="83"/>
        <end position="105"/>
    </location>
</feature>